<keyword evidence="3" id="KW-1185">Reference proteome</keyword>
<organism evidence="2">
    <name type="scientific">Eremomyces bilateralis CBS 781.70</name>
    <dbReference type="NCBI Taxonomy" id="1392243"/>
    <lineage>
        <taxon>Eukaryota</taxon>
        <taxon>Fungi</taxon>
        <taxon>Dikarya</taxon>
        <taxon>Ascomycota</taxon>
        <taxon>Pezizomycotina</taxon>
        <taxon>Dothideomycetes</taxon>
        <taxon>Dothideomycetes incertae sedis</taxon>
        <taxon>Eremomycetales</taxon>
        <taxon>Eremomycetaceae</taxon>
        <taxon>Eremomyces</taxon>
    </lineage>
</organism>
<proteinExistence type="predicted"/>
<reference evidence="2 4" key="1">
    <citation type="submission" date="2020-01" db="EMBL/GenBank/DDBJ databases">
        <authorList>
            <consortium name="DOE Joint Genome Institute"/>
            <person name="Haridas S."/>
            <person name="Albert R."/>
            <person name="Binder M."/>
            <person name="Bloem J."/>
            <person name="Labutti K."/>
            <person name="Salamov A."/>
            <person name="Andreopoulos B."/>
            <person name="Baker S.E."/>
            <person name="Barry K."/>
            <person name="Bills G."/>
            <person name="Bluhm B.H."/>
            <person name="Cannon C."/>
            <person name="Castanera R."/>
            <person name="Culley D.E."/>
            <person name="Daum C."/>
            <person name="Ezra D."/>
            <person name="Gonzalez J.B."/>
            <person name="Henrissat B."/>
            <person name="Kuo A."/>
            <person name="Liang C."/>
            <person name="Lipzen A."/>
            <person name="Lutzoni F."/>
            <person name="Magnuson J."/>
            <person name="Mondo S."/>
            <person name="Nolan M."/>
            <person name="Ohm R."/>
            <person name="Pangilinan J."/>
            <person name="Park H.-J."/>
            <person name="Ramirez L."/>
            <person name="Alfaro M."/>
            <person name="Sun H."/>
            <person name="Tritt A."/>
            <person name="Yoshinaga Y."/>
            <person name="Zwiers L.-H."/>
            <person name="Turgeon B.G."/>
            <person name="Goodwin S.B."/>
            <person name="Spatafora J.W."/>
            <person name="Crous P.W."/>
            <person name="Grigoriev I.V."/>
        </authorList>
    </citation>
    <scope>NUCLEOTIDE SEQUENCE</scope>
    <source>
        <strain evidence="2 4">CBS 781.70</strain>
    </source>
</reference>
<dbReference type="EMBL" id="ML975160">
    <property type="protein sequence ID" value="KAF1811659.1"/>
    <property type="molecule type" value="Genomic_DNA"/>
</dbReference>
<reference evidence="4" key="3">
    <citation type="submission" date="2025-04" db="UniProtKB">
        <authorList>
            <consortium name="RefSeq"/>
        </authorList>
    </citation>
    <scope>IDENTIFICATION</scope>
    <source>
        <strain evidence="4">CBS 781.70</strain>
    </source>
</reference>
<dbReference type="Proteomes" id="UP000504638">
    <property type="component" value="Unplaced"/>
</dbReference>
<name>A0A6G1G1H8_9PEZI</name>
<dbReference type="GeneID" id="54423445"/>
<dbReference type="RefSeq" id="XP_033533290.1">
    <property type="nucleotide sequence ID" value="XM_033682875.1"/>
</dbReference>
<gene>
    <name evidence="2 4" type="ORF">P152DRAFT_514801</name>
</gene>
<feature type="region of interest" description="Disordered" evidence="1">
    <location>
        <begin position="1"/>
        <end position="42"/>
    </location>
</feature>
<evidence type="ECO:0000313" key="3">
    <source>
        <dbReference type="Proteomes" id="UP000504638"/>
    </source>
</evidence>
<evidence type="ECO:0000313" key="4">
    <source>
        <dbReference type="RefSeq" id="XP_033533290.1"/>
    </source>
</evidence>
<dbReference type="AlphaFoldDB" id="A0A6G1G1H8"/>
<protein>
    <submittedName>
        <fullName evidence="2 4">Uncharacterized protein</fullName>
    </submittedName>
</protein>
<evidence type="ECO:0000313" key="2">
    <source>
        <dbReference type="EMBL" id="KAF1811659.1"/>
    </source>
</evidence>
<evidence type="ECO:0000256" key="1">
    <source>
        <dbReference type="SAM" id="MobiDB-lite"/>
    </source>
</evidence>
<accession>A0A6G1G1H8</accession>
<sequence length="181" mass="18861">MPGHHPRCPTTPENNARPRTPTSSHRRVPPSAATSCARVPPHAISPHAAPIVGVGDDVEGGYGRIGGPLGIGLDGRGGDGVWVGRTGWLGRCVMGWEVGGGGYTGDIGFLSGSCDILAHHCSVYTWRVGRRLFVDLMEVEQTPIPAAITHSLPSSCSLAAAATRCGTVIYRISCGALIWGD</sequence>
<reference evidence="4" key="2">
    <citation type="submission" date="2020-04" db="EMBL/GenBank/DDBJ databases">
        <authorList>
            <consortium name="NCBI Genome Project"/>
        </authorList>
    </citation>
    <scope>NUCLEOTIDE SEQUENCE</scope>
    <source>
        <strain evidence="4">CBS 781.70</strain>
    </source>
</reference>